<name>A0A1U9K783_9BACL</name>
<evidence type="ECO:0000256" key="1">
    <source>
        <dbReference type="PIRSR" id="PIRSR012565-1"/>
    </source>
</evidence>
<organism evidence="2 3">
    <name type="scientific">Novibacillus thermophilus</name>
    <dbReference type="NCBI Taxonomy" id="1471761"/>
    <lineage>
        <taxon>Bacteria</taxon>
        <taxon>Bacillati</taxon>
        <taxon>Bacillota</taxon>
        <taxon>Bacilli</taxon>
        <taxon>Bacillales</taxon>
        <taxon>Thermoactinomycetaceae</taxon>
        <taxon>Novibacillus</taxon>
    </lineage>
</organism>
<proteinExistence type="predicted"/>
<dbReference type="KEGG" id="ntr:B0W44_08830"/>
<dbReference type="AlphaFoldDB" id="A0A1U9K783"/>
<dbReference type="EMBL" id="CP019699">
    <property type="protein sequence ID" value="AQS55880.1"/>
    <property type="molecule type" value="Genomic_DNA"/>
</dbReference>
<evidence type="ECO:0000313" key="2">
    <source>
        <dbReference type="EMBL" id="AQS55880.1"/>
    </source>
</evidence>
<evidence type="ECO:0008006" key="4">
    <source>
        <dbReference type="Google" id="ProtNLM"/>
    </source>
</evidence>
<accession>A0A1U9K783</accession>
<sequence>MIRVQQNVYELVTDYKNAWNQEIFRERYCEVLGKYDYIVGDWGYGQLRLKGFFSDKNPKAKRHSRISQLEEYVYEYCNFGCAYFVLRKVSDRKGKKTAHNLKG</sequence>
<dbReference type="InterPro" id="IPR038141">
    <property type="entry name" value="YutD-like_sf"/>
</dbReference>
<feature type="disulfide bond" evidence="1">
    <location>
        <begin position="77"/>
        <end position="81"/>
    </location>
</feature>
<keyword evidence="3" id="KW-1185">Reference proteome</keyword>
<keyword evidence="1" id="KW-1015">Disulfide bond</keyword>
<dbReference type="PIRSF" id="PIRSF012565">
    <property type="entry name" value="DUF1027"/>
    <property type="match status" value="1"/>
</dbReference>
<dbReference type="Gene3D" id="3.50.4.20">
    <property type="match status" value="1"/>
</dbReference>
<protein>
    <recommendedName>
        <fullName evidence="4">Transcriptional regulator</fullName>
    </recommendedName>
</protein>
<dbReference type="InterPro" id="IPR009370">
    <property type="entry name" value="YutD-like"/>
</dbReference>
<dbReference type="STRING" id="1471761.B0W44_08830"/>
<reference evidence="2 3" key="1">
    <citation type="journal article" date="2015" name="Int. J. Syst. Evol. Microbiol.">
        <title>Novibacillus thermophilus gen. nov., sp. nov., a Gram-staining-negative and moderately thermophilic member of the family Thermoactinomycetaceae.</title>
        <authorList>
            <person name="Yang G."/>
            <person name="Chen J."/>
            <person name="Zhou S."/>
        </authorList>
    </citation>
    <scope>NUCLEOTIDE SEQUENCE [LARGE SCALE GENOMIC DNA]</scope>
    <source>
        <strain evidence="2 3">SG-1</strain>
    </source>
</reference>
<gene>
    <name evidence="2" type="ORF">B0W44_08830</name>
</gene>
<dbReference type="Proteomes" id="UP000188603">
    <property type="component" value="Chromosome"/>
</dbReference>
<evidence type="ECO:0000313" key="3">
    <source>
        <dbReference type="Proteomes" id="UP000188603"/>
    </source>
</evidence>
<dbReference type="OrthoDB" id="1650379at2"/>
<dbReference type="RefSeq" id="WP_077719743.1">
    <property type="nucleotide sequence ID" value="NZ_CP019699.1"/>
</dbReference>
<dbReference type="Pfam" id="PF06265">
    <property type="entry name" value="YutD-like"/>
    <property type="match status" value="1"/>
</dbReference>